<evidence type="ECO:0000259" key="8">
    <source>
        <dbReference type="Pfam" id="PF10502"/>
    </source>
</evidence>
<dbReference type="STRING" id="1736691.SAMN06295964_0122"/>
<evidence type="ECO:0000256" key="6">
    <source>
        <dbReference type="PIRSR" id="PIRSR600223-1"/>
    </source>
</evidence>
<organism evidence="9 10">
    <name type="scientific">Aeromicrobium choanae</name>
    <dbReference type="NCBI Taxonomy" id="1736691"/>
    <lineage>
        <taxon>Bacteria</taxon>
        <taxon>Bacillati</taxon>
        <taxon>Actinomycetota</taxon>
        <taxon>Actinomycetes</taxon>
        <taxon>Propionibacteriales</taxon>
        <taxon>Nocardioidaceae</taxon>
        <taxon>Aeromicrobium</taxon>
    </lineage>
</organism>
<feature type="domain" description="Peptidase S26" evidence="8">
    <location>
        <begin position="20"/>
        <end position="189"/>
    </location>
</feature>
<keyword evidence="7" id="KW-0645">Protease</keyword>
<dbReference type="AlphaFoldDB" id="A0A1T4YMN2"/>
<dbReference type="GO" id="GO:0005886">
    <property type="term" value="C:plasma membrane"/>
    <property type="evidence" value="ECO:0007669"/>
    <property type="project" value="UniProtKB-SubCell"/>
</dbReference>
<comment type="similarity">
    <text evidence="3 7">Belongs to the peptidase S26 family.</text>
</comment>
<sequence length="193" mass="20453">MHPAVSLRRPRHLGWWAGAAFAGLVTLSLATGLVGHATVTSPSMAPAHDAGSTLVTTTLGTSRLDHGDVVVFDLPRSWSDAERQRLGTAPADASATDAMVKRVIGLPGDRVTCCAPGGALLRNGRVLDEPYLAEPSTEVANGTYDVTVPPGHVWVLGDNRRRSFDSRAMRARPGESGFLPLSTVRARVLLGWP</sequence>
<dbReference type="CDD" id="cd06530">
    <property type="entry name" value="S26_SPase_I"/>
    <property type="match status" value="1"/>
</dbReference>
<evidence type="ECO:0000256" key="4">
    <source>
        <dbReference type="ARBA" id="ARBA00013208"/>
    </source>
</evidence>
<name>A0A1T4YMN2_9ACTN</name>
<dbReference type="InterPro" id="IPR000223">
    <property type="entry name" value="Pept_S26A_signal_pept_1"/>
</dbReference>
<dbReference type="EMBL" id="LT796768">
    <property type="protein sequence ID" value="SKB03022.1"/>
    <property type="molecule type" value="Genomic_DNA"/>
</dbReference>
<dbReference type="EC" id="3.4.21.89" evidence="4 7"/>
<accession>A0A1T4YMN2</accession>
<dbReference type="Proteomes" id="UP000191040">
    <property type="component" value="Chromosome I"/>
</dbReference>
<dbReference type="GO" id="GO:0006465">
    <property type="term" value="P:signal peptide processing"/>
    <property type="evidence" value="ECO:0007669"/>
    <property type="project" value="InterPro"/>
</dbReference>
<evidence type="ECO:0000256" key="7">
    <source>
        <dbReference type="RuleBase" id="RU362042"/>
    </source>
</evidence>
<reference evidence="10" key="1">
    <citation type="submission" date="2017-02" db="EMBL/GenBank/DDBJ databases">
        <authorList>
            <person name="Varghese N."/>
            <person name="Submissions S."/>
        </authorList>
    </citation>
    <scope>NUCLEOTIDE SEQUENCE [LARGE SCALE GENOMIC DNA]</scope>
    <source>
        <strain evidence="10">9H-4</strain>
    </source>
</reference>
<dbReference type="SUPFAM" id="SSF51306">
    <property type="entry name" value="LexA/Signal peptidase"/>
    <property type="match status" value="1"/>
</dbReference>
<feature type="active site" evidence="6">
    <location>
        <position position="43"/>
    </location>
</feature>
<dbReference type="PROSITE" id="PS00761">
    <property type="entry name" value="SPASE_I_3"/>
    <property type="match status" value="1"/>
</dbReference>
<dbReference type="PRINTS" id="PR00727">
    <property type="entry name" value="LEADERPTASE"/>
</dbReference>
<evidence type="ECO:0000313" key="10">
    <source>
        <dbReference type="Proteomes" id="UP000191040"/>
    </source>
</evidence>
<dbReference type="InterPro" id="IPR019533">
    <property type="entry name" value="Peptidase_S26"/>
</dbReference>
<evidence type="ECO:0000256" key="1">
    <source>
        <dbReference type="ARBA" id="ARBA00000677"/>
    </source>
</evidence>
<gene>
    <name evidence="9" type="ORF">SAMN06295964_0122</name>
</gene>
<evidence type="ECO:0000313" key="9">
    <source>
        <dbReference type="EMBL" id="SKB03022.1"/>
    </source>
</evidence>
<protein>
    <recommendedName>
        <fullName evidence="4 7">Signal peptidase I</fullName>
        <ecNumber evidence="4 7">3.4.21.89</ecNumber>
    </recommendedName>
</protein>
<dbReference type="Gene3D" id="2.10.109.10">
    <property type="entry name" value="Umud Fragment, subunit A"/>
    <property type="match status" value="1"/>
</dbReference>
<evidence type="ECO:0000256" key="2">
    <source>
        <dbReference type="ARBA" id="ARBA00004401"/>
    </source>
</evidence>
<feature type="active site" evidence="6">
    <location>
        <position position="101"/>
    </location>
</feature>
<dbReference type="Pfam" id="PF10502">
    <property type="entry name" value="Peptidase_S26"/>
    <property type="match status" value="1"/>
</dbReference>
<evidence type="ECO:0000256" key="5">
    <source>
        <dbReference type="ARBA" id="ARBA00022801"/>
    </source>
</evidence>
<evidence type="ECO:0000256" key="3">
    <source>
        <dbReference type="ARBA" id="ARBA00009370"/>
    </source>
</evidence>
<dbReference type="InterPro" id="IPR036286">
    <property type="entry name" value="LexA/Signal_pep-like_sf"/>
</dbReference>
<dbReference type="NCBIfam" id="TIGR02227">
    <property type="entry name" value="sigpep_I_bact"/>
    <property type="match status" value="1"/>
</dbReference>
<dbReference type="PANTHER" id="PTHR43390">
    <property type="entry name" value="SIGNAL PEPTIDASE I"/>
    <property type="match status" value="1"/>
</dbReference>
<dbReference type="InterPro" id="IPR019758">
    <property type="entry name" value="Pept_S26A_signal_pept_1_CS"/>
</dbReference>
<comment type="subcellular location">
    <subcellularLocation>
        <location evidence="2">Cell membrane</location>
        <topology evidence="2">Single-pass type II membrane protein</topology>
    </subcellularLocation>
    <subcellularLocation>
        <location evidence="7">Membrane</location>
        <topology evidence="7">Single-pass type II membrane protein</topology>
    </subcellularLocation>
</comment>
<keyword evidence="10" id="KW-1185">Reference proteome</keyword>
<dbReference type="PANTHER" id="PTHR43390:SF1">
    <property type="entry name" value="CHLOROPLAST PROCESSING PEPTIDASE"/>
    <property type="match status" value="1"/>
</dbReference>
<proteinExistence type="inferred from homology"/>
<keyword evidence="5 7" id="KW-0378">Hydrolase</keyword>
<comment type="catalytic activity">
    <reaction evidence="1 7">
        <text>Cleavage of hydrophobic, N-terminal signal or leader sequences from secreted and periplasmic proteins.</text>
        <dbReference type="EC" id="3.4.21.89"/>
    </reaction>
</comment>
<dbReference type="GO" id="GO:0009003">
    <property type="term" value="F:signal peptidase activity"/>
    <property type="evidence" value="ECO:0007669"/>
    <property type="project" value="UniProtKB-EC"/>
</dbReference>
<dbReference type="GO" id="GO:0004252">
    <property type="term" value="F:serine-type endopeptidase activity"/>
    <property type="evidence" value="ECO:0007669"/>
    <property type="project" value="InterPro"/>
</dbReference>